<evidence type="ECO:0000313" key="9">
    <source>
        <dbReference type="EMBL" id="RAK19923.1"/>
    </source>
</evidence>
<dbReference type="InterPro" id="IPR035890">
    <property type="entry name" value="Anti-sigma-28_factor_FlgM_sf"/>
</dbReference>
<keyword evidence="4" id="KW-1005">Bacterial flagellum biogenesis</keyword>
<dbReference type="RefSeq" id="WP_111644965.1">
    <property type="nucleotide sequence ID" value="NZ_QLMH01000005.1"/>
</dbReference>
<keyword evidence="6" id="KW-0804">Transcription</keyword>
<feature type="region of interest" description="Disordered" evidence="7">
    <location>
        <begin position="1"/>
        <end position="30"/>
    </location>
</feature>
<dbReference type="GO" id="GO:0045892">
    <property type="term" value="P:negative regulation of DNA-templated transcription"/>
    <property type="evidence" value="ECO:0007669"/>
    <property type="project" value="InterPro"/>
</dbReference>
<dbReference type="InterPro" id="IPR007412">
    <property type="entry name" value="FlgM"/>
</dbReference>
<comment type="caution">
    <text evidence="9">The sequence shown here is derived from an EMBL/GenBank/DDBJ whole genome shotgun (WGS) entry which is preliminary data.</text>
</comment>
<evidence type="ECO:0000256" key="7">
    <source>
        <dbReference type="SAM" id="MobiDB-lite"/>
    </source>
</evidence>
<dbReference type="EMBL" id="QLMH01000005">
    <property type="protein sequence ID" value="RAK19923.1"/>
    <property type="molecule type" value="Genomic_DNA"/>
</dbReference>
<feature type="domain" description="Anti-sigma-28 factor FlgM C-terminal" evidence="8">
    <location>
        <begin position="32"/>
        <end position="82"/>
    </location>
</feature>
<dbReference type="InterPro" id="IPR031316">
    <property type="entry name" value="FlgM_C"/>
</dbReference>
<evidence type="ECO:0000256" key="6">
    <source>
        <dbReference type="ARBA" id="ARBA00023163"/>
    </source>
</evidence>
<dbReference type="Proteomes" id="UP000248555">
    <property type="component" value="Unassembled WGS sequence"/>
</dbReference>
<comment type="similarity">
    <text evidence="1">Belongs to the FlgM family.</text>
</comment>
<feature type="compositionally biased region" description="Polar residues" evidence="7">
    <location>
        <begin position="9"/>
        <end position="22"/>
    </location>
</feature>
<protein>
    <recommendedName>
        <fullName evidence="2">Negative regulator of flagellin synthesis</fullName>
    </recommendedName>
</protein>
<dbReference type="Pfam" id="PF04316">
    <property type="entry name" value="FlgM"/>
    <property type="match status" value="1"/>
</dbReference>
<evidence type="ECO:0000256" key="1">
    <source>
        <dbReference type="ARBA" id="ARBA00005322"/>
    </source>
</evidence>
<dbReference type="NCBIfam" id="TIGR03824">
    <property type="entry name" value="FlgM_jcvi"/>
    <property type="match status" value="1"/>
</dbReference>
<evidence type="ECO:0000259" key="8">
    <source>
        <dbReference type="Pfam" id="PF04316"/>
    </source>
</evidence>
<organism evidence="9 10">
    <name type="scientific">Paranoxybacillus vitaminiphilus</name>
    <dbReference type="NCBI Taxonomy" id="581036"/>
    <lineage>
        <taxon>Bacteria</taxon>
        <taxon>Bacillati</taxon>
        <taxon>Bacillota</taxon>
        <taxon>Bacilli</taxon>
        <taxon>Bacillales</taxon>
        <taxon>Anoxybacillaceae</taxon>
        <taxon>Paranoxybacillus</taxon>
    </lineage>
</organism>
<sequence>MRIHHVGSMNVNPYQRQFNKTEQAAKAPNKKDKVEISLAAKELQEASKFEAARQEKIEQLKQQIQTGTYQMDEKAIAESILNYYFRK</sequence>
<keyword evidence="10" id="KW-1185">Reference proteome</keyword>
<accession>A0A327YGD2</accession>
<reference evidence="9 10" key="1">
    <citation type="submission" date="2018-06" db="EMBL/GenBank/DDBJ databases">
        <title>Genomic Encyclopedia of Type Strains, Phase III (KMG-III): the genomes of soil and plant-associated and newly described type strains.</title>
        <authorList>
            <person name="Whitman W."/>
        </authorList>
    </citation>
    <scope>NUCLEOTIDE SEQUENCE [LARGE SCALE GENOMIC DNA]</scope>
    <source>
        <strain evidence="9 10">CGMCC 1.8979</strain>
    </source>
</reference>
<dbReference type="AlphaFoldDB" id="A0A327YGD2"/>
<gene>
    <name evidence="9" type="ORF">B0I26_105105</name>
</gene>
<dbReference type="GO" id="GO:0044781">
    <property type="term" value="P:bacterial-type flagellum organization"/>
    <property type="evidence" value="ECO:0007669"/>
    <property type="project" value="UniProtKB-KW"/>
</dbReference>
<evidence type="ECO:0000256" key="4">
    <source>
        <dbReference type="ARBA" id="ARBA00022795"/>
    </source>
</evidence>
<keyword evidence="3" id="KW-0678">Repressor</keyword>
<dbReference type="SUPFAM" id="SSF101498">
    <property type="entry name" value="Anti-sigma factor FlgM"/>
    <property type="match status" value="1"/>
</dbReference>
<evidence type="ECO:0000313" key="10">
    <source>
        <dbReference type="Proteomes" id="UP000248555"/>
    </source>
</evidence>
<proteinExistence type="inferred from homology"/>
<evidence type="ECO:0000256" key="5">
    <source>
        <dbReference type="ARBA" id="ARBA00023015"/>
    </source>
</evidence>
<dbReference type="OrthoDB" id="2991036at2"/>
<name>A0A327YGD2_9BACL</name>
<keyword evidence="5" id="KW-0805">Transcription regulation</keyword>
<evidence type="ECO:0000256" key="3">
    <source>
        <dbReference type="ARBA" id="ARBA00022491"/>
    </source>
</evidence>
<evidence type="ECO:0000256" key="2">
    <source>
        <dbReference type="ARBA" id="ARBA00017823"/>
    </source>
</evidence>